<organism evidence="1 2">
    <name type="scientific">Pseudoduganella namucuonensis</name>
    <dbReference type="NCBI Taxonomy" id="1035707"/>
    <lineage>
        <taxon>Bacteria</taxon>
        <taxon>Pseudomonadati</taxon>
        <taxon>Pseudomonadota</taxon>
        <taxon>Betaproteobacteria</taxon>
        <taxon>Burkholderiales</taxon>
        <taxon>Oxalobacteraceae</taxon>
        <taxon>Telluria group</taxon>
        <taxon>Pseudoduganella</taxon>
    </lineage>
</organism>
<dbReference type="RefSeq" id="WP_177307153.1">
    <property type="nucleotide sequence ID" value="NZ_FPBO01000010.1"/>
</dbReference>
<keyword evidence="2" id="KW-1185">Reference proteome</keyword>
<protein>
    <submittedName>
        <fullName evidence="1">Uncharacterized protein</fullName>
    </submittedName>
</protein>
<proteinExistence type="predicted"/>
<dbReference type="AlphaFoldDB" id="A0A1I7J2Z8"/>
<dbReference type="Proteomes" id="UP000199391">
    <property type="component" value="Unassembled WGS sequence"/>
</dbReference>
<sequence length="178" mass="18570">MTDKLHNLEQLHEAMRAGLAAKLPDVPTVAHHPAEGAAPALPAILIELARLEPGRDPGSGQAGLRGRFEARIVADAAAPGAGALVRELAARLALAIKDENWGVPAGMAQFAQAAPDTLVEAGRVAWRLEWTQEFELGEPAWPYPDSGGAALMLGLDPDTGPGHEARYWQAGAEPAAAA</sequence>
<name>A0A1I7J2Z8_9BURK</name>
<dbReference type="EMBL" id="FPBO01000010">
    <property type="protein sequence ID" value="SFU79578.1"/>
    <property type="molecule type" value="Genomic_DNA"/>
</dbReference>
<accession>A0A1I7J2Z8</accession>
<reference evidence="2" key="1">
    <citation type="submission" date="2016-10" db="EMBL/GenBank/DDBJ databases">
        <authorList>
            <person name="Varghese N."/>
            <person name="Submissions S."/>
        </authorList>
    </citation>
    <scope>NUCLEOTIDE SEQUENCE [LARGE SCALE GENOMIC DNA]</scope>
    <source>
        <strain evidence="2">CGMCC 1.11014</strain>
    </source>
</reference>
<gene>
    <name evidence="1" type="ORF">SAMN05216552_101017</name>
</gene>
<dbReference type="STRING" id="1035707.SAMN05216552_101017"/>
<evidence type="ECO:0000313" key="2">
    <source>
        <dbReference type="Proteomes" id="UP000199391"/>
    </source>
</evidence>
<evidence type="ECO:0000313" key="1">
    <source>
        <dbReference type="EMBL" id="SFU79578.1"/>
    </source>
</evidence>